<protein>
    <submittedName>
        <fullName evidence="1">Uncharacterized protein</fullName>
    </submittedName>
</protein>
<organism evidence="1 2">
    <name type="scientific">Streptomyces phage Wofford</name>
    <dbReference type="NCBI Taxonomy" id="2283267"/>
    <lineage>
        <taxon>Viruses</taxon>
        <taxon>Duplodnaviria</taxon>
        <taxon>Heunggongvirae</taxon>
        <taxon>Uroviricota</taxon>
        <taxon>Caudoviricetes</taxon>
        <taxon>Stanwilliamsviridae</taxon>
        <taxon>Boydwoodruffvirinae</taxon>
        <taxon>Karimacvirus</taxon>
        <taxon>Karimacvirus wofford</taxon>
        <taxon>Streptomyces virus Wofford</taxon>
    </lineage>
</organism>
<dbReference type="GeneID" id="55609437"/>
<dbReference type="EMBL" id="MH576968">
    <property type="protein sequence ID" value="AXH67226.1"/>
    <property type="molecule type" value="Genomic_DNA"/>
</dbReference>
<sequence length="60" mass="6779">MIGCQKMGELGVRRALNSLREQRRNAARAMDKAIRAGDQVGAKRAEREIKRLDGEIENLK</sequence>
<dbReference type="RefSeq" id="YP_009839718.1">
    <property type="nucleotide sequence ID" value="NC_048722.1"/>
</dbReference>
<dbReference type="Proteomes" id="UP000260216">
    <property type="component" value="Segment"/>
</dbReference>
<evidence type="ECO:0000313" key="1">
    <source>
        <dbReference type="EMBL" id="AXH67226.1"/>
    </source>
</evidence>
<proteinExistence type="predicted"/>
<accession>A0A345M9Q5</accession>
<keyword evidence="2" id="KW-1185">Reference proteome</keyword>
<reference evidence="1 2" key="1">
    <citation type="submission" date="2018-07" db="EMBL/GenBank/DDBJ databases">
        <authorList>
            <person name="Wofford K.M."/>
            <person name="Typhair T.J."/>
            <person name="Gonzales M.A."/>
            <person name="Castillo J.C."/>
            <person name="Smith B.R."/>
            <person name="Klug H.M."/>
            <person name="Hughes L.E."/>
            <person name="Garlena R.A."/>
            <person name="Russell D.A."/>
            <person name="Pope W.H."/>
            <person name="Jacobs-Sera D."/>
            <person name="Hatfull G.F."/>
        </authorList>
    </citation>
    <scope>NUCLEOTIDE SEQUENCE [LARGE SCALE GENOMIC DNA]</scope>
</reference>
<evidence type="ECO:0000313" key="2">
    <source>
        <dbReference type="Proteomes" id="UP000260216"/>
    </source>
</evidence>
<name>A0A345M9Q5_9CAUD</name>
<dbReference type="KEGG" id="vg:55609437"/>
<gene>
    <name evidence="1" type="primary">29</name>
    <name evidence="1" type="ORF">SEA_WOFFORD_29</name>
</gene>